<gene>
    <name evidence="1" type="ORF">SAMN02745202_01126</name>
</gene>
<reference evidence="1 2" key="1">
    <citation type="submission" date="2017-02" db="EMBL/GenBank/DDBJ databases">
        <authorList>
            <person name="Peterson S.W."/>
        </authorList>
    </citation>
    <scope>NUCLEOTIDE SEQUENCE [LARGE SCALE GENOMIC DNA]</scope>
    <source>
        <strain evidence="1 2">ATCC 43324</strain>
    </source>
</reference>
<evidence type="ECO:0000313" key="2">
    <source>
        <dbReference type="Proteomes" id="UP000190065"/>
    </source>
</evidence>
<evidence type="ECO:0008006" key="3">
    <source>
        <dbReference type="Google" id="ProtNLM"/>
    </source>
</evidence>
<name>A0A1T4NLP3_9BACT</name>
<accession>A0A1T4NLP3</accession>
<evidence type="ECO:0000313" key="1">
    <source>
        <dbReference type="EMBL" id="SJZ80124.1"/>
    </source>
</evidence>
<proteinExistence type="predicted"/>
<dbReference type="AlphaFoldDB" id="A0A1T4NLP3"/>
<sequence>MVKKNHIELKSIRSFEVFSRYYWYRKDLSDICKQLGIEYVGTKQELNSYIKEYFNGNLIAHRTGKESEPNAIKVPLHQISLATPLLDCGFALNASFRKLFSDYTGKAHFKFTADMATAWRKVKREHDHSFTLQDMLDIYNGCSSYAHYDHSSCQWNQFLKDFCADSRNAVFTNKLKVASILWKQVRDSFQPKVYNYNLVLRYWDIIEKLL</sequence>
<dbReference type="RefSeq" id="WP_025070641.1">
    <property type="nucleotide sequence ID" value="NZ_FUXK01000010.1"/>
</dbReference>
<dbReference type="STRING" id="28136.SAMN02745202_01126"/>
<protein>
    <recommendedName>
        <fullName evidence="3">SAP domain-containing protein</fullName>
    </recommendedName>
</protein>
<dbReference type="EMBL" id="FUXK01000010">
    <property type="protein sequence ID" value="SJZ80124.1"/>
    <property type="molecule type" value="Genomic_DNA"/>
</dbReference>
<dbReference type="Pfam" id="PF18953">
    <property type="entry name" value="SAP_new25"/>
    <property type="match status" value="1"/>
</dbReference>
<dbReference type="Proteomes" id="UP000190065">
    <property type="component" value="Unassembled WGS sequence"/>
</dbReference>
<organism evidence="1 2">
    <name type="scientific">Segatella oulorum</name>
    <dbReference type="NCBI Taxonomy" id="28136"/>
    <lineage>
        <taxon>Bacteria</taxon>
        <taxon>Pseudomonadati</taxon>
        <taxon>Bacteroidota</taxon>
        <taxon>Bacteroidia</taxon>
        <taxon>Bacteroidales</taxon>
        <taxon>Prevotellaceae</taxon>
        <taxon>Segatella</taxon>
    </lineage>
</organism>